<feature type="non-terminal residue" evidence="2">
    <location>
        <position position="183"/>
    </location>
</feature>
<keyword evidence="3" id="KW-1185">Reference proteome</keyword>
<organism evidence="2 3">
    <name type="scientific">Prorocentrum cordatum</name>
    <dbReference type="NCBI Taxonomy" id="2364126"/>
    <lineage>
        <taxon>Eukaryota</taxon>
        <taxon>Sar</taxon>
        <taxon>Alveolata</taxon>
        <taxon>Dinophyceae</taxon>
        <taxon>Prorocentrales</taxon>
        <taxon>Prorocentraceae</taxon>
        <taxon>Prorocentrum</taxon>
    </lineage>
</organism>
<feature type="compositionally biased region" description="Low complexity" evidence="1">
    <location>
        <begin position="171"/>
        <end position="183"/>
    </location>
</feature>
<name>A0ABN9Y9Y7_9DINO</name>
<proteinExistence type="predicted"/>
<feature type="compositionally biased region" description="Low complexity" evidence="1">
    <location>
        <begin position="90"/>
        <end position="120"/>
    </location>
</feature>
<evidence type="ECO:0000256" key="1">
    <source>
        <dbReference type="SAM" id="MobiDB-lite"/>
    </source>
</evidence>
<dbReference type="Proteomes" id="UP001189429">
    <property type="component" value="Unassembled WGS sequence"/>
</dbReference>
<accession>A0ABN9Y9Y7</accession>
<feature type="region of interest" description="Disordered" evidence="1">
    <location>
        <begin position="1"/>
        <end position="183"/>
    </location>
</feature>
<dbReference type="EMBL" id="CAUYUJ010022211">
    <property type="protein sequence ID" value="CAK0909517.1"/>
    <property type="molecule type" value="Genomic_DNA"/>
</dbReference>
<gene>
    <name evidence="2" type="ORF">PCOR1329_LOCUS83906</name>
</gene>
<sequence>MRAACCQATLNGGRPDSRQSPRNVYSRTAPNRPGAADGDEAEPTEPRTPLLPRGGSAVSARCTERCPDLAPAGRASALLPPRWARPPPSRGAAARAWASAAALRGGPGVSATGGSPSEAPGAGGAGPRAPSSSDPVQRRAGGARGERSPWRAARCGKTAARGEAPARICGRPPRASLPSLPSR</sequence>
<comment type="caution">
    <text evidence="2">The sequence shown here is derived from an EMBL/GenBank/DDBJ whole genome shotgun (WGS) entry which is preliminary data.</text>
</comment>
<evidence type="ECO:0000313" key="3">
    <source>
        <dbReference type="Proteomes" id="UP001189429"/>
    </source>
</evidence>
<evidence type="ECO:0000313" key="2">
    <source>
        <dbReference type="EMBL" id="CAK0909517.1"/>
    </source>
</evidence>
<reference evidence="2" key="1">
    <citation type="submission" date="2023-10" db="EMBL/GenBank/DDBJ databases">
        <authorList>
            <person name="Chen Y."/>
            <person name="Shah S."/>
            <person name="Dougan E. K."/>
            <person name="Thang M."/>
            <person name="Chan C."/>
        </authorList>
    </citation>
    <scope>NUCLEOTIDE SEQUENCE [LARGE SCALE GENOMIC DNA]</scope>
</reference>
<feature type="compositionally biased region" description="Polar residues" evidence="1">
    <location>
        <begin position="18"/>
        <end position="29"/>
    </location>
</feature>
<protein>
    <submittedName>
        <fullName evidence="2">Uncharacterized protein</fullName>
    </submittedName>
</protein>